<accession>A0A1J5PD92</accession>
<comment type="caution">
    <text evidence="5">The sequence shown here is derived from an EMBL/GenBank/DDBJ whole genome shotgun (WGS) entry which is preliminary data.</text>
</comment>
<sequence>MNALTDYSGAVILVSHDMHLLSLVADRLWLVKDGAVQPYEEDLEAYRRLLLGGDEPAKEKVKVEKPKRASREDILVLKAEVRKCEERIGKLNEMRDRLAKKLADPPLYEPGRGTEAETWQKKYAEVMDGLDRAEAMWLTALEKLDKAEA</sequence>
<evidence type="ECO:0000313" key="5">
    <source>
        <dbReference type="EMBL" id="OIQ69601.1"/>
    </source>
</evidence>
<evidence type="ECO:0000256" key="4">
    <source>
        <dbReference type="SAM" id="Coils"/>
    </source>
</evidence>
<dbReference type="Gene3D" id="1.10.287.380">
    <property type="entry name" value="Valyl-tRNA synthetase, C-terminal domain"/>
    <property type="match status" value="1"/>
</dbReference>
<dbReference type="AlphaFoldDB" id="A0A1J5PD92"/>
<dbReference type="Gene3D" id="3.40.50.300">
    <property type="entry name" value="P-loop containing nucleotide triphosphate hydrolases"/>
    <property type="match status" value="1"/>
</dbReference>
<dbReference type="GO" id="GO:0005524">
    <property type="term" value="F:ATP binding"/>
    <property type="evidence" value="ECO:0007669"/>
    <property type="project" value="UniProtKB-KW"/>
</dbReference>
<keyword evidence="2" id="KW-0547">Nucleotide-binding</keyword>
<dbReference type="SUPFAM" id="SSF52540">
    <property type="entry name" value="P-loop containing nucleoside triphosphate hydrolases"/>
    <property type="match status" value="1"/>
</dbReference>
<evidence type="ECO:0000256" key="3">
    <source>
        <dbReference type="ARBA" id="ARBA00022840"/>
    </source>
</evidence>
<name>A0A1J5PD92_9ZZZZ</name>
<gene>
    <name evidence="5" type="primary">yheS_14</name>
    <name evidence="5" type="ORF">GALL_487950</name>
</gene>
<dbReference type="PANTHER" id="PTHR19211:SF14">
    <property type="entry name" value="ATP-BINDING CASSETTE SUB-FAMILY F MEMBER 1"/>
    <property type="match status" value="1"/>
</dbReference>
<keyword evidence="3 5" id="KW-0067">ATP-binding</keyword>
<keyword evidence="1" id="KW-0677">Repeat</keyword>
<dbReference type="InterPro" id="IPR050611">
    <property type="entry name" value="ABCF"/>
</dbReference>
<dbReference type="InterPro" id="IPR037118">
    <property type="entry name" value="Val-tRNA_synth_C_sf"/>
</dbReference>
<reference evidence="5" key="1">
    <citation type="submission" date="2016-10" db="EMBL/GenBank/DDBJ databases">
        <title>Sequence of Gallionella enrichment culture.</title>
        <authorList>
            <person name="Poehlein A."/>
            <person name="Muehling M."/>
            <person name="Daniel R."/>
        </authorList>
    </citation>
    <scope>NUCLEOTIDE SEQUENCE</scope>
</reference>
<evidence type="ECO:0000256" key="1">
    <source>
        <dbReference type="ARBA" id="ARBA00022737"/>
    </source>
</evidence>
<protein>
    <submittedName>
        <fullName evidence="5">Putative ABC transporter ATP-binding protein YheS</fullName>
    </submittedName>
</protein>
<proteinExistence type="predicted"/>
<keyword evidence="4" id="KW-0175">Coiled coil</keyword>
<evidence type="ECO:0000256" key="2">
    <source>
        <dbReference type="ARBA" id="ARBA00022741"/>
    </source>
</evidence>
<dbReference type="PANTHER" id="PTHR19211">
    <property type="entry name" value="ATP-BINDING TRANSPORT PROTEIN-RELATED"/>
    <property type="match status" value="1"/>
</dbReference>
<dbReference type="InterPro" id="IPR027417">
    <property type="entry name" value="P-loop_NTPase"/>
</dbReference>
<dbReference type="EMBL" id="MLJW01004635">
    <property type="protein sequence ID" value="OIQ69601.1"/>
    <property type="molecule type" value="Genomic_DNA"/>
</dbReference>
<organism evidence="5">
    <name type="scientific">mine drainage metagenome</name>
    <dbReference type="NCBI Taxonomy" id="410659"/>
    <lineage>
        <taxon>unclassified sequences</taxon>
        <taxon>metagenomes</taxon>
        <taxon>ecological metagenomes</taxon>
    </lineage>
</organism>
<feature type="coiled-coil region" evidence="4">
    <location>
        <begin position="74"/>
        <end position="101"/>
    </location>
</feature>